<sequence length="114" mass="12966">MTNLERLQIEIQQSGFTDVELSVFLEESSLSPSEDYNPSSNENKKAIYQTALSCLEAIANNPQLMANRKFDDQSVDDFADSLQNRIDQLERKIRQLPSSDDVGAKSNTFMLFNR</sequence>
<evidence type="ECO:0000313" key="2">
    <source>
        <dbReference type="Proteomes" id="UP000567067"/>
    </source>
</evidence>
<gene>
    <name evidence="1" type="ORF">FHR92_004532</name>
</gene>
<keyword evidence="2" id="KW-1185">Reference proteome</keyword>
<dbReference type="EMBL" id="JACJIP010000041">
    <property type="protein sequence ID" value="MBA9088038.1"/>
    <property type="molecule type" value="Genomic_DNA"/>
</dbReference>
<evidence type="ECO:0000313" key="1">
    <source>
        <dbReference type="EMBL" id="MBA9088038.1"/>
    </source>
</evidence>
<reference evidence="1 2" key="1">
    <citation type="submission" date="2020-08" db="EMBL/GenBank/DDBJ databases">
        <title>Genomic Encyclopedia of Type Strains, Phase III (KMG-III): the genomes of soil and plant-associated and newly described type strains.</title>
        <authorList>
            <person name="Whitman W."/>
        </authorList>
    </citation>
    <scope>NUCLEOTIDE SEQUENCE [LARGE SCALE GENOMIC DNA]</scope>
    <source>
        <strain evidence="1 2">CECT 8693</strain>
    </source>
</reference>
<proteinExistence type="predicted"/>
<accession>A0A7W3XTV7</accession>
<dbReference type="RefSeq" id="WP_182539372.1">
    <property type="nucleotide sequence ID" value="NZ_JACJIP010000041.1"/>
</dbReference>
<name>A0A7W3XTV7_9BACL</name>
<protein>
    <submittedName>
        <fullName evidence="1">Uncharacterized protein</fullName>
    </submittedName>
</protein>
<organism evidence="1 2">
    <name type="scientific">Fontibacillus solani</name>
    <dbReference type="NCBI Taxonomy" id="1572857"/>
    <lineage>
        <taxon>Bacteria</taxon>
        <taxon>Bacillati</taxon>
        <taxon>Bacillota</taxon>
        <taxon>Bacilli</taxon>
        <taxon>Bacillales</taxon>
        <taxon>Paenibacillaceae</taxon>
        <taxon>Fontibacillus</taxon>
    </lineage>
</organism>
<dbReference type="AlphaFoldDB" id="A0A7W3XTV7"/>
<comment type="caution">
    <text evidence="1">The sequence shown here is derived from an EMBL/GenBank/DDBJ whole genome shotgun (WGS) entry which is preliminary data.</text>
</comment>
<dbReference type="Proteomes" id="UP000567067">
    <property type="component" value="Unassembled WGS sequence"/>
</dbReference>